<feature type="transmembrane region" description="Helical" evidence="1">
    <location>
        <begin position="63"/>
        <end position="86"/>
    </location>
</feature>
<comment type="caution">
    <text evidence="2">The sequence shown here is derived from an EMBL/GenBank/DDBJ whole genome shotgun (WGS) entry which is preliminary data.</text>
</comment>
<evidence type="ECO:0000313" key="2">
    <source>
        <dbReference type="EMBL" id="MBK1883503.1"/>
    </source>
</evidence>
<keyword evidence="1" id="KW-1133">Transmembrane helix</keyword>
<evidence type="ECO:0000256" key="1">
    <source>
        <dbReference type="SAM" id="Phobius"/>
    </source>
</evidence>
<dbReference type="RefSeq" id="WP_200271715.1">
    <property type="nucleotide sequence ID" value="NZ_JAENIJ010000022.1"/>
</dbReference>
<name>A0A934SE17_9BACT</name>
<dbReference type="SUPFAM" id="SSF48452">
    <property type="entry name" value="TPR-like"/>
    <property type="match status" value="1"/>
</dbReference>
<accession>A0A934SE17</accession>
<reference evidence="2" key="1">
    <citation type="submission" date="2021-01" db="EMBL/GenBank/DDBJ databases">
        <title>Modified the classification status of verrucomicrobia.</title>
        <authorList>
            <person name="Feng X."/>
        </authorList>
    </citation>
    <scope>NUCLEOTIDE SEQUENCE</scope>
    <source>
        <strain evidence="2">KCTC 22041</strain>
    </source>
</reference>
<dbReference type="Gene3D" id="1.25.40.10">
    <property type="entry name" value="Tetratricopeptide repeat domain"/>
    <property type="match status" value="1"/>
</dbReference>
<gene>
    <name evidence="2" type="ORF">JIN85_13835</name>
</gene>
<sequence length="228" mass="25249">MKGWLGVGILLAAIAAFWMMFARSGVELAQMDQKISAAVNAGDPDYVVPALKDERETLEGQRILNGIILTLVSAGLIGILFSVYVLPTIADRISQGIFGSGAPAEPDPMHDARVLIGQGDFEGAIEVFRAIAEQRPDDRVPWMEMAKLQREELHEPMEAIATLHSALLHQKWSQDDEAFFQFRIAEIFEESLGDRGRAALALKKVIEKFPDSRHAGNARHKLQEWGMS</sequence>
<dbReference type="AlphaFoldDB" id="A0A934SE17"/>
<dbReference type="InterPro" id="IPR019734">
    <property type="entry name" value="TPR_rpt"/>
</dbReference>
<dbReference type="Proteomes" id="UP000603141">
    <property type="component" value="Unassembled WGS sequence"/>
</dbReference>
<proteinExistence type="predicted"/>
<evidence type="ECO:0000313" key="3">
    <source>
        <dbReference type="Proteomes" id="UP000603141"/>
    </source>
</evidence>
<keyword evidence="1" id="KW-0472">Membrane</keyword>
<dbReference type="InterPro" id="IPR011990">
    <property type="entry name" value="TPR-like_helical_dom_sf"/>
</dbReference>
<keyword evidence="3" id="KW-1185">Reference proteome</keyword>
<keyword evidence="1" id="KW-0812">Transmembrane</keyword>
<organism evidence="2 3">
    <name type="scientific">Luteolibacter pohnpeiensis</name>
    <dbReference type="NCBI Taxonomy" id="454153"/>
    <lineage>
        <taxon>Bacteria</taxon>
        <taxon>Pseudomonadati</taxon>
        <taxon>Verrucomicrobiota</taxon>
        <taxon>Verrucomicrobiia</taxon>
        <taxon>Verrucomicrobiales</taxon>
        <taxon>Verrucomicrobiaceae</taxon>
        <taxon>Luteolibacter</taxon>
    </lineage>
</organism>
<protein>
    <submittedName>
        <fullName evidence="2">Tetratricopeptide repeat protein</fullName>
    </submittedName>
</protein>
<dbReference type="EMBL" id="JAENIJ010000022">
    <property type="protein sequence ID" value="MBK1883503.1"/>
    <property type="molecule type" value="Genomic_DNA"/>
</dbReference>
<dbReference type="Pfam" id="PF13174">
    <property type="entry name" value="TPR_6"/>
    <property type="match status" value="1"/>
</dbReference>